<feature type="region of interest" description="Disordered" evidence="1">
    <location>
        <begin position="77"/>
        <end position="96"/>
    </location>
</feature>
<proteinExistence type="predicted"/>
<evidence type="ECO:0000256" key="1">
    <source>
        <dbReference type="SAM" id="MobiDB-lite"/>
    </source>
</evidence>
<dbReference type="EMBL" id="BPQH01000017">
    <property type="protein sequence ID" value="GJD52204.1"/>
    <property type="molecule type" value="Genomic_DNA"/>
</dbReference>
<evidence type="ECO:0000313" key="4">
    <source>
        <dbReference type="Proteomes" id="UP001055167"/>
    </source>
</evidence>
<protein>
    <recommendedName>
        <fullName evidence="2">DUF6894 domain-containing protein</fullName>
    </recommendedName>
</protein>
<evidence type="ECO:0000259" key="2">
    <source>
        <dbReference type="Pfam" id="PF21834"/>
    </source>
</evidence>
<gene>
    <name evidence="3" type="ORF">OPKNFCMD_4966</name>
</gene>
<comment type="caution">
    <text evidence="3">The sequence shown here is derived from an EMBL/GenBank/DDBJ whole genome shotgun (WGS) entry which is preliminary data.</text>
</comment>
<feature type="domain" description="DUF6894" evidence="2">
    <location>
        <begin position="3"/>
        <end position="70"/>
    </location>
</feature>
<reference evidence="3" key="2">
    <citation type="submission" date="2021-08" db="EMBL/GenBank/DDBJ databases">
        <authorList>
            <person name="Tani A."/>
            <person name="Ola A."/>
            <person name="Ogura Y."/>
            <person name="Katsura K."/>
            <person name="Hayashi T."/>
        </authorList>
    </citation>
    <scope>NUCLEOTIDE SEQUENCE</scope>
    <source>
        <strain evidence="3">KCTC 52305</strain>
    </source>
</reference>
<evidence type="ECO:0000313" key="3">
    <source>
        <dbReference type="EMBL" id="GJD52204.1"/>
    </source>
</evidence>
<reference evidence="3" key="1">
    <citation type="journal article" date="2021" name="Front. Microbiol.">
        <title>Comprehensive Comparative Genomics and Phenotyping of Methylobacterium Species.</title>
        <authorList>
            <person name="Alessa O."/>
            <person name="Ogura Y."/>
            <person name="Fujitani Y."/>
            <person name="Takami H."/>
            <person name="Hayashi T."/>
            <person name="Sahin N."/>
            <person name="Tani A."/>
        </authorList>
    </citation>
    <scope>NUCLEOTIDE SEQUENCE</scope>
    <source>
        <strain evidence="3">KCTC 52305</strain>
    </source>
</reference>
<dbReference type="RefSeq" id="WP_128563141.1">
    <property type="nucleotide sequence ID" value="NZ_BPQH01000017.1"/>
</dbReference>
<keyword evidence="4" id="KW-1185">Reference proteome</keyword>
<dbReference type="Pfam" id="PF21834">
    <property type="entry name" value="DUF6894"/>
    <property type="match status" value="1"/>
</dbReference>
<name>A0ABQ4R5Y7_9HYPH</name>
<sequence>MPRFYFDLREGTQFTADEEGLDYPDLDAAEREAMLVAAEIAKDQLPRGRVREIAVDLRDQHGLRLLTATVSLRIEPAHSRRTARPRLNPATRPGSR</sequence>
<accession>A0ABQ4R5Y7</accession>
<organism evidence="3 4">
    <name type="scientific">Methylobacterium crusticola</name>
    <dbReference type="NCBI Taxonomy" id="1697972"/>
    <lineage>
        <taxon>Bacteria</taxon>
        <taxon>Pseudomonadati</taxon>
        <taxon>Pseudomonadota</taxon>
        <taxon>Alphaproteobacteria</taxon>
        <taxon>Hyphomicrobiales</taxon>
        <taxon>Methylobacteriaceae</taxon>
        <taxon>Methylobacterium</taxon>
    </lineage>
</organism>
<dbReference type="Proteomes" id="UP001055167">
    <property type="component" value="Unassembled WGS sequence"/>
</dbReference>
<dbReference type="InterPro" id="IPR054189">
    <property type="entry name" value="DUF6894"/>
</dbReference>